<comment type="caution">
    <text evidence="1">The sequence shown here is derived from an EMBL/GenBank/DDBJ whole genome shotgun (WGS) entry which is preliminary data.</text>
</comment>
<protein>
    <submittedName>
        <fullName evidence="1">Uncharacterized protein</fullName>
    </submittedName>
</protein>
<dbReference type="Proteomes" id="UP000315471">
    <property type="component" value="Unassembled WGS sequence"/>
</dbReference>
<accession>A0A5C6E9U4</accession>
<proteinExistence type="predicted"/>
<evidence type="ECO:0000313" key="2">
    <source>
        <dbReference type="Proteomes" id="UP000315471"/>
    </source>
</evidence>
<dbReference type="EMBL" id="SJPY01000002">
    <property type="protein sequence ID" value="TWU44256.1"/>
    <property type="molecule type" value="Genomic_DNA"/>
</dbReference>
<evidence type="ECO:0000313" key="1">
    <source>
        <dbReference type="EMBL" id="TWU44256.1"/>
    </source>
</evidence>
<organism evidence="1 2">
    <name type="scientific">Novipirellula aureliae</name>
    <dbReference type="NCBI Taxonomy" id="2527966"/>
    <lineage>
        <taxon>Bacteria</taxon>
        <taxon>Pseudomonadati</taxon>
        <taxon>Planctomycetota</taxon>
        <taxon>Planctomycetia</taxon>
        <taxon>Pirellulales</taxon>
        <taxon>Pirellulaceae</taxon>
        <taxon>Novipirellula</taxon>
    </lineage>
</organism>
<dbReference type="AlphaFoldDB" id="A0A5C6E9U4"/>
<gene>
    <name evidence="1" type="ORF">Q31b_17920</name>
</gene>
<name>A0A5C6E9U4_9BACT</name>
<reference evidence="1 2" key="1">
    <citation type="submission" date="2019-02" db="EMBL/GenBank/DDBJ databases">
        <title>Deep-cultivation of Planctomycetes and their phenomic and genomic characterization uncovers novel biology.</title>
        <authorList>
            <person name="Wiegand S."/>
            <person name="Jogler M."/>
            <person name="Boedeker C."/>
            <person name="Pinto D."/>
            <person name="Vollmers J."/>
            <person name="Rivas-Marin E."/>
            <person name="Kohn T."/>
            <person name="Peeters S.H."/>
            <person name="Heuer A."/>
            <person name="Rast P."/>
            <person name="Oberbeckmann S."/>
            <person name="Bunk B."/>
            <person name="Jeske O."/>
            <person name="Meyerdierks A."/>
            <person name="Storesund J.E."/>
            <person name="Kallscheuer N."/>
            <person name="Luecker S."/>
            <person name="Lage O.M."/>
            <person name="Pohl T."/>
            <person name="Merkel B.J."/>
            <person name="Hornburger P."/>
            <person name="Mueller R.-W."/>
            <person name="Bruemmer F."/>
            <person name="Labrenz M."/>
            <person name="Spormann A.M."/>
            <person name="Op Den Camp H."/>
            <person name="Overmann J."/>
            <person name="Amann R."/>
            <person name="Jetten M.S.M."/>
            <person name="Mascher T."/>
            <person name="Medema M.H."/>
            <person name="Devos D.P."/>
            <person name="Kaster A.-K."/>
            <person name="Ovreas L."/>
            <person name="Rohde M."/>
            <person name="Galperin M.Y."/>
            <person name="Jogler C."/>
        </authorList>
    </citation>
    <scope>NUCLEOTIDE SEQUENCE [LARGE SCALE GENOMIC DNA]</scope>
    <source>
        <strain evidence="1 2">Q31b</strain>
    </source>
</reference>
<keyword evidence="2" id="KW-1185">Reference proteome</keyword>
<sequence>MIHNVYFNYPRTSLHDKRRQWASSNSIPLKQHAPHLAVTEKECLVPELR</sequence>